<sequence length="172" mass="19060">MGVVSHGQSRTFRSRKSAPSRGRVSSCLGTLYQPDEEGRAEEGRRGRVHVRRDGQSESAPGALHLLGLRKLNLWTAFDADIPYCVDTHTRQFGCGRHARGPAAHVQFALAYLPLGAEWMFKDTDRHAYDGSSVDHRKKWRRRSRLLSGPMGSSAGLGREGDLRGYFLGLIVG</sequence>
<reference evidence="2 3" key="1">
    <citation type="journal article" date="2012" name="Science">
        <title>The Paleozoic origin of enzymatic lignin decomposition reconstructed from 31 fungal genomes.</title>
        <authorList>
            <person name="Floudas D."/>
            <person name="Binder M."/>
            <person name="Riley R."/>
            <person name="Barry K."/>
            <person name="Blanchette R.A."/>
            <person name="Henrissat B."/>
            <person name="Martinez A.T."/>
            <person name="Otillar R."/>
            <person name="Spatafora J.W."/>
            <person name="Yadav J.S."/>
            <person name="Aerts A."/>
            <person name="Benoit I."/>
            <person name="Boyd A."/>
            <person name="Carlson A."/>
            <person name="Copeland A."/>
            <person name="Coutinho P.M."/>
            <person name="de Vries R.P."/>
            <person name="Ferreira P."/>
            <person name="Findley K."/>
            <person name="Foster B."/>
            <person name="Gaskell J."/>
            <person name="Glotzer D."/>
            <person name="Gorecki P."/>
            <person name="Heitman J."/>
            <person name="Hesse C."/>
            <person name="Hori C."/>
            <person name="Igarashi K."/>
            <person name="Jurgens J.A."/>
            <person name="Kallen N."/>
            <person name="Kersten P."/>
            <person name="Kohler A."/>
            <person name="Kuees U."/>
            <person name="Kumar T.K.A."/>
            <person name="Kuo A."/>
            <person name="LaButti K."/>
            <person name="Larrondo L.F."/>
            <person name="Lindquist E."/>
            <person name="Ling A."/>
            <person name="Lombard V."/>
            <person name="Lucas S."/>
            <person name="Lundell T."/>
            <person name="Martin R."/>
            <person name="McLaughlin D.J."/>
            <person name="Morgenstern I."/>
            <person name="Morin E."/>
            <person name="Murat C."/>
            <person name="Nagy L.G."/>
            <person name="Nolan M."/>
            <person name="Ohm R.A."/>
            <person name="Patyshakuliyeva A."/>
            <person name="Rokas A."/>
            <person name="Ruiz-Duenas F.J."/>
            <person name="Sabat G."/>
            <person name="Salamov A."/>
            <person name="Samejima M."/>
            <person name="Schmutz J."/>
            <person name="Slot J.C."/>
            <person name="St John F."/>
            <person name="Stenlid J."/>
            <person name="Sun H."/>
            <person name="Sun S."/>
            <person name="Syed K."/>
            <person name="Tsang A."/>
            <person name="Wiebenga A."/>
            <person name="Young D."/>
            <person name="Pisabarro A."/>
            <person name="Eastwood D.C."/>
            <person name="Martin F."/>
            <person name="Cullen D."/>
            <person name="Grigoriev I.V."/>
            <person name="Hibbett D.S."/>
        </authorList>
    </citation>
    <scope>NUCLEOTIDE SEQUENCE [LARGE SCALE GENOMIC DNA]</scope>
    <source>
        <strain evidence="2 3">ATCC 11539</strain>
    </source>
</reference>
<accession>S7RGY4</accession>
<proteinExistence type="predicted"/>
<protein>
    <submittedName>
        <fullName evidence="2">Uncharacterized protein</fullName>
    </submittedName>
</protein>
<keyword evidence="3" id="KW-1185">Reference proteome</keyword>
<evidence type="ECO:0000313" key="2">
    <source>
        <dbReference type="EMBL" id="EPQ51829.1"/>
    </source>
</evidence>
<evidence type="ECO:0000256" key="1">
    <source>
        <dbReference type="SAM" id="MobiDB-lite"/>
    </source>
</evidence>
<dbReference type="RefSeq" id="XP_007869720.1">
    <property type="nucleotide sequence ID" value="XM_007871529.1"/>
</dbReference>
<gene>
    <name evidence="2" type="ORF">GLOTRDRAFT_132640</name>
</gene>
<dbReference type="AlphaFoldDB" id="S7RGY4"/>
<dbReference type="KEGG" id="gtr:GLOTRDRAFT_132640"/>
<feature type="compositionally biased region" description="Basic and acidic residues" evidence="1">
    <location>
        <begin position="36"/>
        <end position="55"/>
    </location>
</feature>
<dbReference type="EMBL" id="KB469309">
    <property type="protein sequence ID" value="EPQ51829.1"/>
    <property type="molecule type" value="Genomic_DNA"/>
</dbReference>
<feature type="region of interest" description="Disordered" evidence="1">
    <location>
        <begin position="1"/>
        <end position="56"/>
    </location>
</feature>
<dbReference type="HOGENOM" id="CLU_1555413_0_0_1"/>
<feature type="compositionally biased region" description="Polar residues" evidence="1">
    <location>
        <begin position="1"/>
        <end position="11"/>
    </location>
</feature>
<evidence type="ECO:0000313" key="3">
    <source>
        <dbReference type="Proteomes" id="UP000030669"/>
    </source>
</evidence>
<name>S7RGY4_GLOTA</name>
<dbReference type="Proteomes" id="UP000030669">
    <property type="component" value="Unassembled WGS sequence"/>
</dbReference>
<dbReference type="GeneID" id="19302541"/>
<organism evidence="2 3">
    <name type="scientific">Gloeophyllum trabeum (strain ATCC 11539 / FP-39264 / Madison 617)</name>
    <name type="common">Brown rot fungus</name>
    <dbReference type="NCBI Taxonomy" id="670483"/>
    <lineage>
        <taxon>Eukaryota</taxon>
        <taxon>Fungi</taxon>
        <taxon>Dikarya</taxon>
        <taxon>Basidiomycota</taxon>
        <taxon>Agaricomycotina</taxon>
        <taxon>Agaricomycetes</taxon>
        <taxon>Gloeophyllales</taxon>
        <taxon>Gloeophyllaceae</taxon>
        <taxon>Gloeophyllum</taxon>
    </lineage>
</organism>